<sequence>MSRRVILIIIIFFNFIFSFSEDKIEVYPPYLELEDGMKIPQLPTDDLTEVDLQGNIIGKRELEKNTTVYLESRVNVFVPLEIISDIDIEAIILDNQKLEIPFEVEFNKVPEKKDYYKLCYSETEIDIDQDGKTDTFIYSSPFINTKIKTDNILYIDGENISKEGTFKKKVYMTIEIKE</sequence>
<name>A0A414PVM8_FUSMR</name>
<protein>
    <submittedName>
        <fullName evidence="1">Uncharacterized protein</fullName>
    </submittedName>
</protein>
<accession>A0A414PVM8</accession>
<evidence type="ECO:0000313" key="1">
    <source>
        <dbReference type="EMBL" id="RHF72521.1"/>
    </source>
</evidence>
<dbReference type="RefSeq" id="WP_118126426.1">
    <property type="nucleotide sequence ID" value="NZ_JADYUG010000004.1"/>
</dbReference>
<dbReference type="EMBL" id="QRHL01000008">
    <property type="protein sequence ID" value="RHF72521.1"/>
    <property type="molecule type" value="Genomic_DNA"/>
</dbReference>
<gene>
    <name evidence="1" type="ORF">DW663_06595</name>
</gene>
<comment type="caution">
    <text evidence="1">The sequence shown here is derived from an EMBL/GenBank/DDBJ whole genome shotgun (WGS) entry which is preliminary data.</text>
</comment>
<dbReference type="AlphaFoldDB" id="A0A414PVM8"/>
<evidence type="ECO:0000313" key="2">
    <source>
        <dbReference type="Proteomes" id="UP000284676"/>
    </source>
</evidence>
<dbReference type="Proteomes" id="UP000284676">
    <property type="component" value="Unassembled WGS sequence"/>
</dbReference>
<organism evidence="1 2">
    <name type="scientific">Fusobacterium mortiferum</name>
    <dbReference type="NCBI Taxonomy" id="850"/>
    <lineage>
        <taxon>Bacteria</taxon>
        <taxon>Fusobacteriati</taxon>
        <taxon>Fusobacteriota</taxon>
        <taxon>Fusobacteriia</taxon>
        <taxon>Fusobacteriales</taxon>
        <taxon>Fusobacteriaceae</taxon>
        <taxon>Fusobacterium</taxon>
    </lineage>
</organism>
<proteinExistence type="predicted"/>
<reference evidence="1 2" key="1">
    <citation type="submission" date="2018-08" db="EMBL/GenBank/DDBJ databases">
        <title>A genome reference for cultivated species of the human gut microbiota.</title>
        <authorList>
            <person name="Zou Y."/>
            <person name="Xue W."/>
            <person name="Luo G."/>
        </authorList>
    </citation>
    <scope>NUCLEOTIDE SEQUENCE [LARGE SCALE GENOMIC DNA]</scope>
    <source>
        <strain evidence="1 2">AM25-1</strain>
    </source>
</reference>